<sequence>MTPVGRRRRSSVRELVHRKRPREDCSRAVGTDVFLPSTL</sequence>
<dbReference type="EMBL" id="ALJD01000013">
    <property type="protein sequence ID" value="EJN57427.1"/>
    <property type="molecule type" value="Genomic_DNA"/>
</dbReference>
<evidence type="ECO:0000313" key="3">
    <source>
        <dbReference type="Proteomes" id="UP000007813"/>
    </source>
</evidence>
<evidence type="ECO:0000313" key="2">
    <source>
        <dbReference type="EMBL" id="EJN57427.1"/>
    </source>
</evidence>
<dbReference type="AlphaFoldDB" id="J3ETG1"/>
<feature type="compositionally biased region" description="Basic and acidic residues" evidence="1">
    <location>
        <begin position="11"/>
        <end position="23"/>
    </location>
</feature>
<accession>J3ETG1</accession>
<feature type="compositionally biased region" description="Basic residues" evidence="1">
    <location>
        <begin position="1"/>
        <end position="10"/>
    </location>
</feature>
<dbReference type="Proteomes" id="UP000007813">
    <property type="component" value="Unassembled WGS sequence"/>
</dbReference>
<feature type="region of interest" description="Disordered" evidence="1">
    <location>
        <begin position="1"/>
        <end position="23"/>
    </location>
</feature>
<name>J3ETG1_9EURY</name>
<reference evidence="2 3" key="1">
    <citation type="journal article" date="2012" name="J. Bacteriol.">
        <title>Draft Genome Sequence of the Extremely Halophilic Archaeon Halogranum salarium B-1T.</title>
        <authorList>
            <person name="Kim K.K."/>
            <person name="Lee K.C."/>
            <person name="Lee J.S."/>
        </authorList>
    </citation>
    <scope>NUCLEOTIDE SEQUENCE [LARGE SCALE GENOMIC DNA]</scope>
    <source>
        <strain evidence="2 3">B-1</strain>
    </source>
</reference>
<proteinExistence type="predicted"/>
<evidence type="ECO:0000256" key="1">
    <source>
        <dbReference type="SAM" id="MobiDB-lite"/>
    </source>
</evidence>
<comment type="caution">
    <text evidence="2">The sequence shown here is derived from an EMBL/GenBank/DDBJ whole genome shotgun (WGS) entry which is preliminary data.</text>
</comment>
<organism evidence="2 3">
    <name type="scientific">Halogranum salarium B-1</name>
    <dbReference type="NCBI Taxonomy" id="1210908"/>
    <lineage>
        <taxon>Archaea</taxon>
        <taxon>Methanobacteriati</taxon>
        <taxon>Methanobacteriota</taxon>
        <taxon>Stenosarchaea group</taxon>
        <taxon>Halobacteria</taxon>
        <taxon>Halobacteriales</taxon>
        <taxon>Haloferacaceae</taxon>
    </lineage>
</organism>
<protein>
    <submittedName>
        <fullName evidence="2">Uncharacterized protein</fullName>
    </submittedName>
</protein>
<gene>
    <name evidence="2" type="ORF">HSB1_41150</name>
</gene>